<evidence type="ECO:0008006" key="3">
    <source>
        <dbReference type="Google" id="ProtNLM"/>
    </source>
</evidence>
<gene>
    <name evidence="1" type="ORF">GQF63_03375</name>
</gene>
<comment type="caution">
    <text evidence="1">The sequence shown here is derived from an EMBL/GenBank/DDBJ whole genome shotgun (WGS) entry which is preliminary data.</text>
</comment>
<dbReference type="PROSITE" id="PS51257">
    <property type="entry name" value="PROKAR_LIPOPROTEIN"/>
    <property type="match status" value="1"/>
</dbReference>
<dbReference type="InterPro" id="IPR032183">
    <property type="entry name" value="PKD-like"/>
</dbReference>
<proteinExistence type="predicted"/>
<sequence>MTYYINRFFLFTLLIGLLAACYKDKGNYELHKINRVSFVKNGSDTIQINQFDTIKLQPHIEQSLEKNTDNLSFRWSVFLTTPPVTNPPNEQLATTKDLNVQFGLRPENYTLLYTVTDNNTGVSYFKKYTLLVGTTLSEGWLLISEKANQERDIDLLHPNGSVIKHILSTASPSAKIPEGIHTVKVLTTFFGGSQNIFLLGATDTWRLKYTDFTRINTMQDWFLEQATVRKPSEFKYDQTGWYALYLDNGKMYSNQVDFRFGVAEDGDYYLSSYFLAAQSGESAVVYDTKHKKFYSYGNKKLNKFGSTGNAAFDMNNVGMDVLFGGAVPSNQYAYLMLDAQKNPYVLRIGSGGSVSKHLVDKAEHIQQATSAAFSGLYYHMYYAYQNKIYMLDIANNQAKVVYEFPQDEAIAALKMKQSSSSFVGYPDNNRTLAVATYDGTQGRVYSFSINNVGEFTDATYARKYEGLDKPISLEYKNRK</sequence>
<dbReference type="Proteomes" id="UP000435036">
    <property type="component" value="Unassembled WGS sequence"/>
</dbReference>
<evidence type="ECO:0000313" key="2">
    <source>
        <dbReference type="Proteomes" id="UP000435036"/>
    </source>
</evidence>
<dbReference type="OrthoDB" id="1095195at2"/>
<name>A0A6N8KVA6_9SPHI</name>
<organism evidence="1 2">
    <name type="scientific">Sphingobacterium humi</name>
    <dbReference type="NCBI Taxonomy" id="1796905"/>
    <lineage>
        <taxon>Bacteria</taxon>
        <taxon>Pseudomonadati</taxon>
        <taxon>Bacteroidota</taxon>
        <taxon>Sphingobacteriia</taxon>
        <taxon>Sphingobacteriales</taxon>
        <taxon>Sphingobacteriaceae</taxon>
        <taxon>Sphingobacterium</taxon>
    </lineage>
</organism>
<accession>A0A6N8KVA6</accession>
<dbReference type="RefSeq" id="WP_160367703.1">
    <property type="nucleotide sequence ID" value="NZ_WSQA01000002.1"/>
</dbReference>
<dbReference type="SUPFAM" id="SSF82171">
    <property type="entry name" value="DPP6 N-terminal domain-like"/>
    <property type="match status" value="1"/>
</dbReference>
<protein>
    <recommendedName>
        <fullName evidence="3">PKD-like family protein</fullName>
    </recommendedName>
</protein>
<evidence type="ECO:0000313" key="1">
    <source>
        <dbReference type="EMBL" id="MVZ61057.1"/>
    </source>
</evidence>
<dbReference type="EMBL" id="WSQA01000002">
    <property type="protein sequence ID" value="MVZ61057.1"/>
    <property type="molecule type" value="Genomic_DNA"/>
</dbReference>
<keyword evidence="2" id="KW-1185">Reference proteome</keyword>
<reference evidence="1 2" key="1">
    <citation type="submission" date="2019-12" db="EMBL/GenBank/DDBJ databases">
        <authorList>
            <person name="Dong K."/>
        </authorList>
    </citation>
    <scope>NUCLEOTIDE SEQUENCE [LARGE SCALE GENOMIC DNA]</scope>
    <source>
        <strain evidence="1 2">JCM 31225</strain>
    </source>
</reference>
<dbReference type="Pfam" id="PF16407">
    <property type="entry name" value="PKD_2"/>
    <property type="match status" value="1"/>
</dbReference>
<dbReference type="AlphaFoldDB" id="A0A6N8KVA6"/>